<dbReference type="Proteomes" id="UP000272908">
    <property type="component" value="Unassembled WGS sequence"/>
</dbReference>
<dbReference type="Pfam" id="PF04263">
    <property type="entry name" value="TPK_catalytic"/>
    <property type="match status" value="1"/>
</dbReference>
<dbReference type="GO" id="GO:0009229">
    <property type="term" value="P:thiamine diphosphate biosynthetic process"/>
    <property type="evidence" value="ECO:0007669"/>
    <property type="project" value="InterPro"/>
</dbReference>
<dbReference type="SUPFAM" id="SSF63862">
    <property type="entry name" value="Thiamin pyrophosphokinase, substrate-binding domain"/>
    <property type="match status" value="1"/>
</dbReference>
<evidence type="ECO:0000313" key="8">
    <source>
        <dbReference type="Proteomes" id="UP000272908"/>
    </source>
</evidence>
<keyword evidence="4" id="KW-0067">ATP-binding</keyword>
<dbReference type="InterPro" id="IPR036759">
    <property type="entry name" value="TPK_catalytic_sf"/>
</dbReference>
<dbReference type="GO" id="GO:0006772">
    <property type="term" value="P:thiamine metabolic process"/>
    <property type="evidence" value="ECO:0007669"/>
    <property type="project" value="UniProtKB-UniRule"/>
</dbReference>
<evidence type="ECO:0000256" key="1">
    <source>
        <dbReference type="ARBA" id="ARBA00022679"/>
    </source>
</evidence>
<dbReference type="PANTHER" id="PTHR41299">
    <property type="entry name" value="THIAMINE PYROPHOSPHOKINASE"/>
    <property type="match status" value="1"/>
</dbReference>
<protein>
    <recommendedName>
        <fullName evidence="5">Thiamine diphosphokinase</fullName>
        <ecNumber evidence="5">2.7.6.2</ecNumber>
    </recommendedName>
</protein>
<evidence type="ECO:0000259" key="6">
    <source>
        <dbReference type="Pfam" id="PF04263"/>
    </source>
</evidence>
<dbReference type="Gene3D" id="3.40.50.10240">
    <property type="entry name" value="Thiamin pyrophosphokinase, catalytic domain"/>
    <property type="match status" value="1"/>
</dbReference>
<evidence type="ECO:0000256" key="4">
    <source>
        <dbReference type="ARBA" id="ARBA00022840"/>
    </source>
</evidence>
<name>A0A3B0MLL8_9RHOB</name>
<evidence type="ECO:0000256" key="2">
    <source>
        <dbReference type="ARBA" id="ARBA00022741"/>
    </source>
</evidence>
<keyword evidence="2" id="KW-0547">Nucleotide-binding</keyword>
<evidence type="ECO:0000256" key="5">
    <source>
        <dbReference type="NCBIfam" id="TIGR01378"/>
    </source>
</evidence>
<dbReference type="InterPro" id="IPR053149">
    <property type="entry name" value="TPK"/>
</dbReference>
<dbReference type="InterPro" id="IPR036371">
    <property type="entry name" value="TPK_B1-bd_sf"/>
</dbReference>
<dbReference type="CDD" id="cd07995">
    <property type="entry name" value="TPK"/>
    <property type="match status" value="1"/>
</dbReference>
<evidence type="ECO:0000256" key="3">
    <source>
        <dbReference type="ARBA" id="ARBA00022777"/>
    </source>
</evidence>
<dbReference type="GO" id="GO:0016301">
    <property type="term" value="F:kinase activity"/>
    <property type="evidence" value="ECO:0007669"/>
    <property type="project" value="UniProtKB-KW"/>
</dbReference>
<dbReference type="InterPro" id="IPR007371">
    <property type="entry name" value="TPK_catalytic"/>
</dbReference>
<dbReference type="NCBIfam" id="TIGR01378">
    <property type="entry name" value="thi_PPkinase"/>
    <property type="match status" value="1"/>
</dbReference>
<keyword evidence="3" id="KW-0418">Kinase</keyword>
<dbReference type="InterPro" id="IPR006282">
    <property type="entry name" value="Thi_PPkinase"/>
</dbReference>
<dbReference type="PANTHER" id="PTHR41299:SF1">
    <property type="entry name" value="THIAMINE PYROPHOSPHOKINASE"/>
    <property type="match status" value="1"/>
</dbReference>
<proteinExistence type="predicted"/>
<dbReference type="EC" id="2.7.6.2" evidence="5"/>
<dbReference type="SUPFAM" id="SSF63999">
    <property type="entry name" value="Thiamin pyrophosphokinase, catalytic domain"/>
    <property type="match status" value="1"/>
</dbReference>
<dbReference type="GO" id="GO:0005524">
    <property type="term" value="F:ATP binding"/>
    <property type="evidence" value="ECO:0007669"/>
    <property type="project" value="UniProtKB-KW"/>
</dbReference>
<sequence length="224" mass="23702">MAVIFQSESGVTLVGGAGFARPALTSALALAPDLVAADGGANHLDALGYSPRAVIGDLDSIRPDLRESLGPRVHHIPEQDSTDLDKCLRSISAPFVLCVGFLGARLDHTVAALNSLARHGRARVLLLGDEDICALAPPDLHLSLPRGARVSLFPMGAVTGRSEGLEWPIDGIGFAPHDRIGTSNRMASDVLRLRVSAPRMVLMLDRGTMPALLDAILKTPDWQA</sequence>
<reference evidence="8" key="1">
    <citation type="submission" date="2018-08" db="EMBL/GenBank/DDBJ databases">
        <authorList>
            <person name="Rodrigo-Torres L."/>
            <person name="Arahal R. D."/>
            <person name="Lucena T."/>
        </authorList>
    </citation>
    <scope>NUCLEOTIDE SEQUENCE [LARGE SCALE GENOMIC DNA]</scope>
    <source>
        <strain evidence="8">CECT 7235</strain>
    </source>
</reference>
<keyword evidence="1" id="KW-0808">Transferase</keyword>
<evidence type="ECO:0000313" key="7">
    <source>
        <dbReference type="EMBL" id="SUZ30549.1"/>
    </source>
</evidence>
<gene>
    <name evidence="7" type="ORF">ROE7235_00272</name>
</gene>
<organism evidence="7 8">
    <name type="scientific">Roseinatronobacter ekhonensis</name>
    <dbReference type="NCBI Taxonomy" id="254356"/>
    <lineage>
        <taxon>Bacteria</taxon>
        <taxon>Pseudomonadati</taxon>
        <taxon>Pseudomonadota</taxon>
        <taxon>Alphaproteobacteria</taxon>
        <taxon>Rhodobacterales</taxon>
        <taxon>Paracoccaceae</taxon>
        <taxon>Roseinatronobacter</taxon>
    </lineage>
</organism>
<dbReference type="OrthoDB" id="7057856at2"/>
<keyword evidence="8" id="KW-1185">Reference proteome</keyword>
<dbReference type="AlphaFoldDB" id="A0A3B0MLL8"/>
<dbReference type="GO" id="GO:0004788">
    <property type="term" value="F:thiamine diphosphokinase activity"/>
    <property type="evidence" value="ECO:0007669"/>
    <property type="project" value="UniProtKB-UniRule"/>
</dbReference>
<feature type="domain" description="Thiamin pyrophosphokinase catalytic" evidence="6">
    <location>
        <begin position="34"/>
        <end position="118"/>
    </location>
</feature>
<accession>A0A3B0MLL8</accession>
<dbReference type="EMBL" id="UIHC01000002">
    <property type="protein sequence ID" value="SUZ30549.1"/>
    <property type="molecule type" value="Genomic_DNA"/>
</dbReference>